<keyword evidence="2" id="KW-1185">Reference proteome</keyword>
<gene>
    <name evidence="1" type="ORF">ACFOMP_03285</name>
</gene>
<organism evidence="1 2">
    <name type="scientific">Paracoccus simplex</name>
    <dbReference type="NCBI Taxonomy" id="2086346"/>
    <lineage>
        <taxon>Bacteria</taxon>
        <taxon>Pseudomonadati</taxon>
        <taxon>Pseudomonadota</taxon>
        <taxon>Alphaproteobacteria</taxon>
        <taxon>Rhodobacterales</taxon>
        <taxon>Paracoccaceae</taxon>
        <taxon>Paracoccus</taxon>
    </lineage>
</organism>
<reference evidence="2" key="1">
    <citation type="journal article" date="2019" name="Int. J. Syst. Evol. Microbiol.">
        <title>The Global Catalogue of Microorganisms (GCM) 10K type strain sequencing project: providing services to taxonomists for standard genome sequencing and annotation.</title>
        <authorList>
            <consortium name="The Broad Institute Genomics Platform"/>
            <consortium name="The Broad Institute Genome Sequencing Center for Infectious Disease"/>
            <person name="Wu L."/>
            <person name="Ma J."/>
        </authorList>
    </citation>
    <scope>NUCLEOTIDE SEQUENCE [LARGE SCALE GENOMIC DNA]</scope>
    <source>
        <strain evidence="2">VKM B-3226</strain>
    </source>
</reference>
<evidence type="ECO:0000313" key="2">
    <source>
        <dbReference type="Proteomes" id="UP001595596"/>
    </source>
</evidence>
<dbReference type="EMBL" id="JBHRXE010000008">
    <property type="protein sequence ID" value="MFC3568473.1"/>
    <property type="molecule type" value="Genomic_DNA"/>
</dbReference>
<sequence length="216" mass="23993">MESRGNVYQRLIFAAQDYLGRNGQLPADLAEFAQFAGIGEDEVGDVFQSPEDLHEGMIYHGVTLLNDALRAGAVSSTTSDPIAQLRAIAHGYLVWADRNPALFRLLVAALNGPIKPDSTLHRYTSSMRDLYRRKLVEAQRLGILAEETDIELATMMLHCLVKGGNMIFMTRATDPWFAQDDRSTPELAERIFGMFMDNLVQANAPARHQAKARKSG</sequence>
<comment type="caution">
    <text evidence="1">The sequence shown here is derived from an EMBL/GenBank/DDBJ whole genome shotgun (WGS) entry which is preliminary data.</text>
</comment>
<dbReference type="Gene3D" id="1.10.357.10">
    <property type="entry name" value="Tetracycline Repressor, domain 2"/>
    <property type="match status" value="1"/>
</dbReference>
<accession>A0ABV7RUA2</accession>
<dbReference type="InterPro" id="IPR036271">
    <property type="entry name" value="Tet_transcr_reg_TetR-rel_C_sf"/>
</dbReference>
<dbReference type="SUPFAM" id="SSF48498">
    <property type="entry name" value="Tetracyclin repressor-like, C-terminal domain"/>
    <property type="match status" value="1"/>
</dbReference>
<proteinExistence type="predicted"/>
<dbReference type="Proteomes" id="UP001595596">
    <property type="component" value="Unassembled WGS sequence"/>
</dbReference>
<name>A0ABV7RUA2_9RHOB</name>
<protein>
    <submittedName>
        <fullName evidence="1">TetR/AcrR family transcriptional regulator</fullName>
    </submittedName>
</protein>
<evidence type="ECO:0000313" key="1">
    <source>
        <dbReference type="EMBL" id="MFC3568473.1"/>
    </source>
</evidence>